<dbReference type="EMBL" id="MT143408">
    <property type="protein sequence ID" value="QJA96521.1"/>
    <property type="molecule type" value="Genomic_DNA"/>
</dbReference>
<accession>A0A6M3LU78</accession>
<gene>
    <name evidence="1" type="ORF">MM415B08249_0009</name>
</gene>
<evidence type="ECO:0000313" key="1">
    <source>
        <dbReference type="EMBL" id="QJA96521.1"/>
    </source>
</evidence>
<name>A0A6M3LU78_9ZZZZ</name>
<reference evidence="1" key="1">
    <citation type="submission" date="2020-03" db="EMBL/GenBank/DDBJ databases">
        <title>The deep terrestrial virosphere.</title>
        <authorList>
            <person name="Holmfeldt K."/>
            <person name="Nilsson E."/>
            <person name="Simone D."/>
            <person name="Lopez-Fernandez M."/>
            <person name="Wu X."/>
            <person name="de Brujin I."/>
            <person name="Lundin D."/>
            <person name="Andersson A."/>
            <person name="Bertilsson S."/>
            <person name="Dopson M."/>
        </authorList>
    </citation>
    <scope>NUCLEOTIDE SEQUENCE</scope>
    <source>
        <strain evidence="1">MM415B08249</strain>
    </source>
</reference>
<protein>
    <submittedName>
        <fullName evidence="1">Uncharacterized protein</fullName>
    </submittedName>
</protein>
<organism evidence="1">
    <name type="scientific">viral metagenome</name>
    <dbReference type="NCBI Taxonomy" id="1070528"/>
    <lineage>
        <taxon>unclassified sequences</taxon>
        <taxon>metagenomes</taxon>
        <taxon>organismal metagenomes</taxon>
    </lineage>
</organism>
<proteinExistence type="predicted"/>
<dbReference type="AlphaFoldDB" id="A0A6M3LU78"/>
<sequence>MEWTDALIRYWMEHYYQLRSYELNPFEEVRIFSEELFISGKSSRQAPYTETCDLNWEFDKAMKKLGEKEELFKHLYLDGFGVDKKLLKQFTQLLRYYH</sequence>